<dbReference type="InterPro" id="IPR036388">
    <property type="entry name" value="WH-like_DNA-bd_sf"/>
</dbReference>
<comment type="caution">
    <text evidence="6">The sequence shown here is derived from an EMBL/GenBank/DDBJ whole genome shotgun (WGS) entry which is preliminary data.</text>
</comment>
<dbReference type="GO" id="GO:0005829">
    <property type="term" value="C:cytosol"/>
    <property type="evidence" value="ECO:0007669"/>
    <property type="project" value="TreeGrafter"/>
</dbReference>
<organism evidence="6 7">
    <name type="scientific">Meridianimarinicoccus roseus</name>
    <dbReference type="NCBI Taxonomy" id="2072018"/>
    <lineage>
        <taxon>Bacteria</taxon>
        <taxon>Pseudomonadati</taxon>
        <taxon>Pseudomonadota</taxon>
        <taxon>Alphaproteobacteria</taxon>
        <taxon>Rhodobacterales</taxon>
        <taxon>Paracoccaceae</taxon>
        <taxon>Meridianimarinicoccus</taxon>
    </lineage>
</organism>
<dbReference type="Pfam" id="PF03466">
    <property type="entry name" value="LysR_substrate"/>
    <property type="match status" value="1"/>
</dbReference>
<dbReference type="InterPro" id="IPR000847">
    <property type="entry name" value="LysR_HTH_N"/>
</dbReference>
<evidence type="ECO:0000256" key="1">
    <source>
        <dbReference type="ARBA" id="ARBA00009437"/>
    </source>
</evidence>
<keyword evidence="3" id="KW-0238">DNA-binding</keyword>
<protein>
    <recommendedName>
        <fullName evidence="5">HTH lysR-type domain-containing protein</fullName>
    </recommendedName>
</protein>
<dbReference type="OrthoDB" id="5297263at2"/>
<comment type="similarity">
    <text evidence="1">Belongs to the LysR transcriptional regulatory family.</text>
</comment>
<dbReference type="Proteomes" id="UP000245680">
    <property type="component" value="Unassembled WGS sequence"/>
</dbReference>
<dbReference type="SUPFAM" id="SSF53850">
    <property type="entry name" value="Periplasmic binding protein-like II"/>
    <property type="match status" value="1"/>
</dbReference>
<dbReference type="InterPro" id="IPR036390">
    <property type="entry name" value="WH_DNA-bd_sf"/>
</dbReference>
<sequence>MKHLVTFRVIEAIAQTGSIRSAAERLSQTPSAVQRRLQNYEEELGFPIFERTAKGVRLNSAGELVIQHIRETLADTERLNSRIADLAGMRRGHVSVGCSQALVPYFLPREIAAYGALHPNVTFESVVIEHEQAAELLESYTVDVVLVFNEKSVPDYDVRLVVPQRLMAIMAVDHPLARYDVLRLRQCYAYPVALPVRGFGGRALLEQALYGKTFAAPPSMESNSFEFLKAHVAMTDAITFQIEIGAPDGTEGAGIVSRCIDPRDVVGGMLYVGQRRARTLPVAASRFVEKVSRTLADAYGPAARRSGPG</sequence>
<dbReference type="PROSITE" id="PS50931">
    <property type="entry name" value="HTH_LYSR"/>
    <property type="match status" value="1"/>
</dbReference>
<reference evidence="6 7" key="1">
    <citation type="submission" date="2018-05" db="EMBL/GenBank/DDBJ databases">
        <title>Rhodobacteraceae gen. nov., sp. nov. isolated from sea water.</title>
        <authorList>
            <person name="Ren Y."/>
        </authorList>
    </citation>
    <scope>NUCLEOTIDE SEQUENCE [LARGE SCALE GENOMIC DNA]</scope>
    <source>
        <strain evidence="6 7">TG-679</strain>
    </source>
</reference>
<keyword evidence="7" id="KW-1185">Reference proteome</keyword>
<evidence type="ECO:0000256" key="2">
    <source>
        <dbReference type="ARBA" id="ARBA00023015"/>
    </source>
</evidence>
<keyword evidence="2" id="KW-0805">Transcription regulation</keyword>
<keyword evidence="4" id="KW-0804">Transcription</keyword>
<dbReference type="GO" id="GO:0003677">
    <property type="term" value="F:DNA binding"/>
    <property type="evidence" value="ECO:0007669"/>
    <property type="project" value="UniProtKB-KW"/>
</dbReference>
<dbReference type="GO" id="GO:0003700">
    <property type="term" value="F:DNA-binding transcription factor activity"/>
    <property type="evidence" value="ECO:0007669"/>
    <property type="project" value="InterPro"/>
</dbReference>
<accession>A0A2V2LH02</accession>
<feature type="domain" description="HTH lysR-type" evidence="5">
    <location>
        <begin position="1"/>
        <end position="59"/>
    </location>
</feature>
<evidence type="ECO:0000259" key="5">
    <source>
        <dbReference type="PROSITE" id="PS50931"/>
    </source>
</evidence>
<dbReference type="EMBL" id="QGKU01000008">
    <property type="protein sequence ID" value="PWR04232.1"/>
    <property type="molecule type" value="Genomic_DNA"/>
</dbReference>
<dbReference type="InterPro" id="IPR005119">
    <property type="entry name" value="LysR_subst-bd"/>
</dbReference>
<evidence type="ECO:0000313" key="6">
    <source>
        <dbReference type="EMBL" id="PWR04232.1"/>
    </source>
</evidence>
<dbReference type="InterPro" id="IPR050950">
    <property type="entry name" value="HTH-type_LysR_regulators"/>
</dbReference>
<dbReference type="PANTHER" id="PTHR30419">
    <property type="entry name" value="HTH-TYPE TRANSCRIPTIONAL REGULATOR YBHD"/>
    <property type="match status" value="1"/>
</dbReference>
<evidence type="ECO:0000313" key="7">
    <source>
        <dbReference type="Proteomes" id="UP000245680"/>
    </source>
</evidence>
<gene>
    <name evidence="6" type="ORF">DKT77_02290</name>
</gene>
<dbReference type="Gene3D" id="1.10.10.10">
    <property type="entry name" value="Winged helix-like DNA-binding domain superfamily/Winged helix DNA-binding domain"/>
    <property type="match status" value="1"/>
</dbReference>
<evidence type="ECO:0000256" key="3">
    <source>
        <dbReference type="ARBA" id="ARBA00023125"/>
    </source>
</evidence>
<dbReference type="AlphaFoldDB" id="A0A2V2LH02"/>
<evidence type="ECO:0000256" key="4">
    <source>
        <dbReference type="ARBA" id="ARBA00023163"/>
    </source>
</evidence>
<dbReference type="Gene3D" id="3.40.190.290">
    <property type="match status" value="1"/>
</dbReference>
<proteinExistence type="inferred from homology"/>
<dbReference type="Pfam" id="PF00126">
    <property type="entry name" value="HTH_1"/>
    <property type="match status" value="1"/>
</dbReference>
<dbReference type="SUPFAM" id="SSF46785">
    <property type="entry name" value="Winged helix' DNA-binding domain"/>
    <property type="match status" value="1"/>
</dbReference>
<name>A0A2V2LH02_9RHOB</name>